<sequence length="144" mass="15941">MRKLRLLTIKCFVAFLIVGCVCQIVVVVEQVRAWRKAVAPFETLGARVSATGGDDMGRLAGRKGVSRIIFRENVGDAELAGLVKRMERFPNLDTLVLEGPKVTDAGLAHLKSLKQLGKILLYNTRVTDQGKADLQRELPNLREL</sequence>
<proteinExistence type="predicted"/>
<dbReference type="InterPro" id="IPR032675">
    <property type="entry name" value="LRR_dom_sf"/>
</dbReference>
<reference evidence="1 2" key="1">
    <citation type="submission" date="2012-02" db="EMBL/GenBank/DDBJ databases">
        <title>Complete sequence of chromosome of Singulisphaera acidiphila DSM 18658.</title>
        <authorList>
            <consortium name="US DOE Joint Genome Institute (JGI-PGF)"/>
            <person name="Lucas S."/>
            <person name="Copeland A."/>
            <person name="Lapidus A."/>
            <person name="Glavina del Rio T."/>
            <person name="Dalin E."/>
            <person name="Tice H."/>
            <person name="Bruce D."/>
            <person name="Goodwin L."/>
            <person name="Pitluck S."/>
            <person name="Peters L."/>
            <person name="Ovchinnikova G."/>
            <person name="Chertkov O."/>
            <person name="Kyrpides N."/>
            <person name="Mavromatis K."/>
            <person name="Ivanova N."/>
            <person name="Brettin T."/>
            <person name="Detter J.C."/>
            <person name="Han C."/>
            <person name="Larimer F."/>
            <person name="Land M."/>
            <person name="Hauser L."/>
            <person name="Markowitz V."/>
            <person name="Cheng J.-F."/>
            <person name="Hugenholtz P."/>
            <person name="Woyke T."/>
            <person name="Wu D."/>
            <person name="Tindall B."/>
            <person name="Pomrenke H."/>
            <person name="Brambilla E."/>
            <person name="Klenk H.-P."/>
            <person name="Eisen J.A."/>
        </authorList>
    </citation>
    <scope>NUCLEOTIDE SEQUENCE [LARGE SCALE GENOMIC DNA]</scope>
    <source>
        <strain evidence="2">ATCC BAA-1392 / DSM 18658 / VKM B-2454 / MOB10</strain>
    </source>
</reference>
<dbReference type="AlphaFoldDB" id="L0DKG7"/>
<evidence type="ECO:0000313" key="2">
    <source>
        <dbReference type="Proteomes" id="UP000010798"/>
    </source>
</evidence>
<dbReference type="STRING" id="886293.Sinac_5001"/>
<dbReference type="KEGG" id="saci:Sinac_5001"/>
<name>L0DKG7_SINAD</name>
<dbReference type="OrthoDB" id="209041at2"/>
<dbReference type="EMBL" id="CP003364">
    <property type="protein sequence ID" value="AGA29156.1"/>
    <property type="molecule type" value="Genomic_DNA"/>
</dbReference>
<organism evidence="1 2">
    <name type="scientific">Singulisphaera acidiphila (strain ATCC BAA-1392 / DSM 18658 / VKM B-2454 / MOB10)</name>
    <dbReference type="NCBI Taxonomy" id="886293"/>
    <lineage>
        <taxon>Bacteria</taxon>
        <taxon>Pseudomonadati</taxon>
        <taxon>Planctomycetota</taxon>
        <taxon>Planctomycetia</taxon>
        <taxon>Isosphaerales</taxon>
        <taxon>Isosphaeraceae</taxon>
        <taxon>Singulisphaera</taxon>
    </lineage>
</organism>
<dbReference type="Gene3D" id="3.80.10.10">
    <property type="entry name" value="Ribonuclease Inhibitor"/>
    <property type="match status" value="1"/>
</dbReference>
<dbReference type="HOGENOM" id="CLU_1795195_0_0_0"/>
<keyword evidence="2" id="KW-1185">Reference proteome</keyword>
<gene>
    <name evidence="1" type="ordered locus">Sinac_5001</name>
</gene>
<dbReference type="SUPFAM" id="SSF52047">
    <property type="entry name" value="RNI-like"/>
    <property type="match status" value="1"/>
</dbReference>
<evidence type="ECO:0000313" key="1">
    <source>
        <dbReference type="EMBL" id="AGA29156.1"/>
    </source>
</evidence>
<accession>L0DKG7</accession>
<dbReference type="Proteomes" id="UP000010798">
    <property type="component" value="Chromosome"/>
</dbReference>
<evidence type="ECO:0008006" key="3">
    <source>
        <dbReference type="Google" id="ProtNLM"/>
    </source>
</evidence>
<protein>
    <recommendedName>
        <fullName evidence="3">Leucine Rich Repeat (LRR)-containing protein</fullName>
    </recommendedName>
</protein>